<organism evidence="1 2">
    <name type="scientific">Grimontia celer</name>
    <dbReference type="NCBI Taxonomy" id="1796497"/>
    <lineage>
        <taxon>Bacteria</taxon>
        <taxon>Pseudomonadati</taxon>
        <taxon>Pseudomonadota</taxon>
        <taxon>Gammaproteobacteria</taxon>
        <taxon>Vibrionales</taxon>
        <taxon>Vibrionaceae</taxon>
        <taxon>Grimontia</taxon>
    </lineage>
</organism>
<keyword evidence="2" id="KW-1185">Reference proteome</keyword>
<accession>A0A128FA42</accession>
<dbReference type="EMBL" id="FIZX01000002">
    <property type="protein sequence ID" value="CZF83224.1"/>
    <property type="molecule type" value="Genomic_DNA"/>
</dbReference>
<evidence type="ECO:0000313" key="1">
    <source>
        <dbReference type="EMBL" id="CZF83224.1"/>
    </source>
</evidence>
<evidence type="ECO:0000313" key="2">
    <source>
        <dbReference type="Proteomes" id="UP000071641"/>
    </source>
</evidence>
<proteinExistence type="predicted"/>
<dbReference type="OrthoDB" id="6309052at2"/>
<sequence>MRKKRANLQKQAWKNGHEARFEQMVSEYHKEKAVLEAMTAGSEEYDKQKKLCEKLFANAERFFKQHQ</sequence>
<dbReference type="RefSeq" id="WP_062665481.1">
    <property type="nucleotide sequence ID" value="NZ_FIZX01000002.1"/>
</dbReference>
<dbReference type="AlphaFoldDB" id="A0A128FA42"/>
<name>A0A128FA42_9GAMM</name>
<gene>
    <name evidence="1" type="ORF">GCE9029_03706</name>
</gene>
<reference evidence="2" key="1">
    <citation type="submission" date="2016-02" db="EMBL/GenBank/DDBJ databases">
        <authorList>
            <person name="Rodrigo-Torres Lidia"/>
            <person name="Arahal R.David."/>
        </authorList>
    </citation>
    <scope>NUCLEOTIDE SEQUENCE [LARGE SCALE GENOMIC DNA]</scope>
    <source>
        <strain evidence="2">CECT 9029</strain>
    </source>
</reference>
<dbReference type="Proteomes" id="UP000071641">
    <property type="component" value="Unassembled WGS sequence"/>
</dbReference>
<protein>
    <submittedName>
        <fullName evidence="1">Uncharacterized protein</fullName>
    </submittedName>
</protein>